<dbReference type="InterPro" id="IPR046947">
    <property type="entry name" value="LytR-like"/>
</dbReference>
<dbReference type="PANTHER" id="PTHR37299:SF1">
    <property type="entry name" value="STAGE 0 SPORULATION PROTEIN A HOMOLOG"/>
    <property type="match status" value="1"/>
</dbReference>
<dbReference type="SMART" id="SM00448">
    <property type="entry name" value="REC"/>
    <property type="match status" value="1"/>
</dbReference>
<name>A0A8X8IHK5_9BACT</name>
<dbReference type="InterPro" id="IPR007492">
    <property type="entry name" value="LytTR_DNA-bd_dom"/>
</dbReference>
<feature type="modified residue" description="4-aspartylphosphate" evidence="1">
    <location>
        <position position="55"/>
    </location>
</feature>
<evidence type="ECO:0000313" key="4">
    <source>
        <dbReference type="EMBL" id="SDX48296.1"/>
    </source>
</evidence>
<dbReference type="PROSITE" id="PS50110">
    <property type="entry name" value="RESPONSE_REGULATORY"/>
    <property type="match status" value="1"/>
</dbReference>
<dbReference type="RefSeq" id="WP_092726318.1">
    <property type="nucleotide sequence ID" value="NZ_FNNO01000017.1"/>
</dbReference>
<reference evidence="4 5" key="1">
    <citation type="submission" date="2016-10" db="EMBL/GenBank/DDBJ databases">
        <authorList>
            <person name="Varghese N."/>
            <person name="Submissions S."/>
        </authorList>
    </citation>
    <scope>NUCLEOTIDE SEQUENCE [LARGE SCALE GENOMIC DNA]</scope>
    <source>
        <strain evidence="4 5">DSM 25353</strain>
    </source>
</reference>
<accession>A0A8X8IHK5</accession>
<dbReference type="SMART" id="SM00850">
    <property type="entry name" value="LytTR"/>
    <property type="match status" value="1"/>
</dbReference>
<dbReference type="EMBL" id="FNNO01000017">
    <property type="protein sequence ID" value="SDX48296.1"/>
    <property type="molecule type" value="Genomic_DNA"/>
</dbReference>
<dbReference type="Pfam" id="PF04397">
    <property type="entry name" value="LytTR"/>
    <property type="match status" value="1"/>
</dbReference>
<dbReference type="Gene3D" id="2.40.50.1020">
    <property type="entry name" value="LytTr DNA-binding domain"/>
    <property type="match status" value="1"/>
</dbReference>
<dbReference type="Proteomes" id="UP000198711">
    <property type="component" value="Unassembled WGS sequence"/>
</dbReference>
<dbReference type="InterPro" id="IPR011006">
    <property type="entry name" value="CheY-like_superfamily"/>
</dbReference>
<comment type="caution">
    <text evidence="4">The sequence shown here is derived from an EMBL/GenBank/DDBJ whole genome shotgun (WGS) entry which is preliminary data.</text>
</comment>
<dbReference type="GO" id="GO:0003677">
    <property type="term" value="F:DNA binding"/>
    <property type="evidence" value="ECO:0007669"/>
    <property type="project" value="InterPro"/>
</dbReference>
<dbReference type="PANTHER" id="PTHR37299">
    <property type="entry name" value="TRANSCRIPTIONAL REGULATOR-RELATED"/>
    <property type="match status" value="1"/>
</dbReference>
<dbReference type="PROSITE" id="PS50930">
    <property type="entry name" value="HTH_LYTTR"/>
    <property type="match status" value="1"/>
</dbReference>
<dbReference type="Gene3D" id="3.40.50.2300">
    <property type="match status" value="1"/>
</dbReference>
<keyword evidence="1" id="KW-0597">Phosphoprotein</keyword>
<feature type="domain" description="Response regulatory" evidence="2">
    <location>
        <begin position="4"/>
        <end position="115"/>
    </location>
</feature>
<gene>
    <name evidence="4" type="ORF">SAMN05444410_11737</name>
</gene>
<dbReference type="InterPro" id="IPR001789">
    <property type="entry name" value="Sig_transdc_resp-reg_receiver"/>
</dbReference>
<protein>
    <submittedName>
        <fullName evidence="4">Two component transcriptional regulator, LytTR family</fullName>
    </submittedName>
</protein>
<evidence type="ECO:0000313" key="5">
    <source>
        <dbReference type="Proteomes" id="UP000198711"/>
    </source>
</evidence>
<keyword evidence="5" id="KW-1185">Reference proteome</keyword>
<dbReference type="AlphaFoldDB" id="A0A8X8IHK5"/>
<evidence type="ECO:0000256" key="1">
    <source>
        <dbReference type="PROSITE-ProRule" id="PRU00169"/>
    </source>
</evidence>
<feature type="domain" description="HTH LytTR-type" evidence="3">
    <location>
        <begin position="155"/>
        <end position="244"/>
    </location>
</feature>
<dbReference type="SUPFAM" id="SSF52172">
    <property type="entry name" value="CheY-like"/>
    <property type="match status" value="1"/>
</dbReference>
<dbReference type="GO" id="GO:0000156">
    <property type="term" value="F:phosphorelay response regulator activity"/>
    <property type="evidence" value="ECO:0007669"/>
    <property type="project" value="InterPro"/>
</dbReference>
<organism evidence="4 5">
    <name type="scientific">Hydrobacter penzbergensis</name>
    <dbReference type="NCBI Taxonomy" id="1235997"/>
    <lineage>
        <taxon>Bacteria</taxon>
        <taxon>Pseudomonadati</taxon>
        <taxon>Bacteroidota</taxon>
        <taxon>Chitinophagia</taxon>
        <taxon>Chitinophagales</taxon>
        <taxon>Chitinophagaceae</taxon>
        <taxon>Hydrobacter</taxon>
    </lineage>
</organism>
<proteinExistence type="predicted"/>
<evidence type="ECO:0000259" key="2">
    <source>
        <dbReference type="PROSITE" id="PS50110"/>
    </source>
</evidence>
<evidence type="ECO:0000259" key="3">
    <source>
        <dbReference type="PROSITE" id="PS50930"/>
    </source>
</evidence>
<dbReference type="Pfam" id="PF00072">
    <property type="entry name" value="Response_reg"/>
    <property type="match status" value="1"/>
</dbReference>
<sequence>MILKCVVIDDEPLARECMVNYIREIDFLELAGTGSNPVGLTRLLDEQPIDLVLLDIQMPVMNGIEFLKMMQHPPLVVITTAYPSYALEGFQLDVMDYLVKPITFNRFFKAVSKAKDYRHLQERSVFNHLPITKASEPEDYFFIKCDYKYERIYFDDILYVEAMQNYVTIHTIKGKYITLLYMKNVEQNLSRNAFIRIHKSYIVSISKIEAIENSEIIIQSHRLPISRSYRDEVIDKVVNKKLWKK</sequence>